<reference evidence="1 2" key="1">
    <citation type="submission" date="2013-02" db="EMBL/GenBank/DDBJ databases">
        <title>The Genome Sequence of Plasmodium falciparum UGT5.1.</title>
        <authorList>
            <consortium name="The Broad Institute Genome Sequencing Platform"/>
            <consortium name="The Broad Institute Genome Sequencing Center for Infectious Disease"/>
            <person name="Neafsey D."/>
            <person name="Cheeseman I."/>
            <person name="Volkman S."/>
            <person name="Adams J."/>
            <person name="Walker B."/>
            <person name="Young S.K."/>
            <person name="Zeng Q."/>
            <person name="Gargeya S."/>
            <person name="Fitzgerald M."/>
            <person name="Haas B."/>
            <person name="Abouelleil A."/>
            <person name="Alvarado L."/>
            <person name="Arachchi H.M."/>
            <person name="Berlin A.M."/>
            <person name="Chapman S.B."/>
            <person name="Dewar J."/>
            <person name="Goldberg J."/>
            <person name="Griggs A."/>
            <person name="Gujja S."/>
            <person name="Hansen M."/>
            <person name="Howarth C."/>
            <person name="Imamovic A."/>
            <person name="Larimer J."/>
            <person name="McCowan C."/>
            <person name="Murphy C."/>
            <person name="Neiman D."/>
            <person name="Pearson M."/>
            <person name="Priest M."/>
            <person name="Roberts A."/>
            <person name="Saif S."/>
            <person name="Shea T."/>
            <person name="Sisk P."/>
            <person name="Sykes S."/>
            <person name="Wortman J."/>
            <person name="Nusbaum C."/>
            <person name="Birren B."/>
        </authorList>
    </citation>
    <scope>NUCLEOTIDE SEQUENCE [LARGE SCALE GENOMIC DNA]</scope>
    <source>
        <strain evidence="1 2">UGT5.1</strain>
    </source>
</reference>
<protein>
    <recommendedName>
        <fullName evidence="3">Surface antigen</fullName>
    </recommendedName>
</protein>
<gene>
    <name evidence="1" type="ORF">C923_01329</name>
</gene>
<evidence type="ECO:0000313" key="1">
    <source>
        <dbReference type="EMBL" id="EWC78001.1"/>
    </source>
</evidence>
<accession>W7K274</accession>
<dbReference type="Pfam" id="PF02009">
    <property type="entry name" value="RIFIN"/>
    <property type="match status" value="1"/>
</dbReference>
<evidence type="ECO:0008006" key="3">
    <source>
        <dbReference type="Google" id="ProtNLM"/>
    </source>
</evidence>
<dbReference type="EMBL" id="KE124462">
    <property type="protein sequence ID" value="EWC78001.1"/>
    <property type="molecule type" value="Genomic_DNA"/>
</dbReference>
<proteinExistence type="predicted"/>
<dbReference type="InterPro" id="IPR006373">
    <property type="entry name" value="VSA_Rifin"/>
</dbReference>
<dbReference type="Proteomes" id="UP000030697">
    <property type="component" value="Unassembled WGS sequence"/>
</dbReference>
<name>W7K274_PLAFA</name>
<organism evidence="1 2">
    <name type="scientific">Plasmodium falciparum UGT5.1</name>
    <dbReference type="NCBI Taxonomy" id="1237627"/>
    <lineage>
        <taxon>Eukaryota</taxon>
        <taxon>Sar</taxon>
        <taxon>Alveolata</taxon>
        <taxon>Apicomplexa</taxon>
        <taxon>Aconoidasida</taxon>
        <taxon>Haemosporida</taxon>
        <taxon>Plasmodiidae</taxon>
        <taxon>Plasmodium</taxon>
        <taxon>Plasmodium (Laverania)</taxon>
    </lineage>
</organism>
<dbReference type="AlphaFoldDB" id="W7K274"/>
<evidence type="ECO:0000313" key="2">
    <source>
        <dbReference type="Proteomes" id="UP000030697"/>
    </source>
</evidence>
<sequence length="196" mass="20782">MDKFATLHTDVQSDAIPTCICEKSIADKAEKFCLNCGKNMGAIAPWWGLVCGVGYAGWSHYVATTVAEAATNAGMKVVINVLKTLGAEKLIPEICEKISSTGNYANIINFTSIISTEFEASCAVMSSTGANQAMDTSMCMIVQKGSTGGYTVEKVVSKALETILDKAPGAAEFTEIAEAANDHSFNYGNNLIIIMN</sequence>